<dbReference type="EMBL" id="SNZB01000008">
    <property type="protein sequence ID" value="TDR16300.1"/>
    <property type="molecule type" value="Genomic_DNA"/>
</dbReference>
<sequence>MTQYWLAKHLQQWRDSLSSDRKPQAVILSGAQGMGKSLLLNQITEDLLCRKSTPACGTCQNCRLNQQGFHPDVDRLVPENNVIKVKMIRSLTDFFISTPHCSDHKLAIIEGAHLMNAAAANALLKVLEEPPSRGLLFLMTDSKHRLMPTIRSRCINLDVHLNQTEKQQQLPWLKNQGPWTEDHILDALMLTDWQPLSALELLNSAGVERFNQYLDLLYNASTQQQSVTEVAKELAEIDQVQTWQLLHRYNSQLIKSLLKPKNTSISAQHPLSQLIKKKPKVLHIIVKFADMINSVMINFNTQIKKQLLIESVLIDLKSELNRRS</sequence>
<protein>
    <recommendedName>
        <fullName evidence="1">DNA-directed DNA polymerase</fullName>
        <ecNumber evidence="1">2.7.7.7</ecNumber>
    </recommendedName>
</protein>
<comment type="catalytic activity">
    <reaction evidence="3">
        <text>DNA(n) + a 2'-deoxyribonucleoside 5'-triphosphate = DNA(n+1) + diphosphate</text>
        <dbReference type="Rhea" id="RHEA:22508"/>
        <dbReference type="Rhea" id="RHEA-COMP:17339"/>
        <dbReference type="Rhea" id="RHEA-COMP:17340"/>
        <dbReference type="ChEBI" id="CHEBI:33019"/>
        <dbReference type="ChEBI" id="CHEBI:61560"/>
        <dbReference type="ChEBI" id="CHEBI:173112"/>
        <dbReference type="EC" id="2.7.7.7"/>
    </reaction>
</comment>
<evidence type="ECO:0000256" key="2">
    <source>
        <dbReference type="ARBA" id="ARBA00022932"/>
    </source>
</evidence>
<gene>
    <name evidence="4" type="ORF">C8D91_2827</name>
</gene>
<accession>A0A4R6XEX2</accession>
<organism evidence="4 5">
    <name type="scientific">Marinicella litoralis</name>
    <dbReference type="NCBI Taxonomy" id="644220"/>
    <lineage>
        <taxon>Bacteria</taxon>
        <taxon>Pseudomonadati</taxon>
        <taxon>Pseudomonadota</taxon>
        <taxon>Gammaproteobacteria</taxon>
        <taxon>Lysobacterales</taxon>
        <taxon>Marinicellaceae</taxon>
        <taxon>Marinicella</taxon>
    </lineage>
</organism>
<dbReference type="OrthoDB" id="9811073at2"/>
<dbReference type="GO" id="GO:0006261">
    <property type="term" value="P:DNA-templated DNA replication"/>
    <property type="evidence" value="ECO:0007669"/>
    <property type="project" value="TreeGrafter"/>
</dbReference>
<dbReference type="GO" id="GO:0003887">
    <property type="term" value="F:DNA-directed DNA polymerase activity"/>
    <property type="evidence" value="ECO:0007669"/>
    <property type="project" value="UniProtKB-KW"/>
</dbReference>
<dbReference type="EC" id="2.7.7.7" evidence="1"/>
<evidence type="ECO:0000313" key="4">
    <source>
        <dbReference type="EMBL" id="TDR16300.1"/>
    </source>
</evidence>
<keyword evidence="5" id="KW-1185">Reference proteome</keyword>
<dbReference type="InterPro" id="IPR050238">
    <property type="entry name" value="DNA_Rep/Repair_Clamp_Loader"/>
</dbReference>
<dbReference type="SUPFAM" id="SSF52540">
    <property type="entry name" value="P-loop containing nucleoside triphosphate hydrolases"/>
    <property type="match status" value="1"/>
</dbReference>
<reference evidence="4 5" key="1">
    <citation type="submission" date="2019-03" db="EMBL/GenBank/DDBJ databases">
        <title>Genomic Encyclopedia of Type Strains, Phase IV (KMG-IV): sequencing the most valuable type-strain genomes for metagenomic binning, comparative biology and taxonomic classification.</title>
        <authorList>
            <person name="Goeker M."/>
        </authorList>
    </citation>
    <scope>NUCLEOTIDE SEQUENCE [LARGE SCALE GENOMIC DNA]</scope>
    <source>
        <strain evidence="4 5">DSM 25488</strain>
    </source>
</reference>
<dbReference type="RefSeq" id="WP_099020154.1">
    <property type="nucleotide sequence ID" value="NZ_NIHB01000006.1"/>
</dbReference>
<comment type="caution">
    <text evidence="4">The sequence shown here is derived from an EMBL/GenBank/DDBJ whole genome shotgun (WGS) entry which is preliminary data.</text>
</comment>
<dbReference type="Pfam" id="PF13177">
    <property type="entry name" value="DNA_pol3_delta2"/>
    <property type="match status" value="1"/>
</dbReference>
<dbReference type="AlphaFoldDB" id="A0A4R6XEX2"/>
<keyword evidence="2" id="KW-0548">Nucleotidyltransferase</keyword>
<keyword evidence="2" id="KW-0808">Transferase</keyword>
<dbReference type="PANTHER" id="PTHR11669">
    <property type="entry name" value="REPLICATION FACTOR C / DNA POLYMERASE III GAMMA-TAU SUBUNIT"/>
    <property type="match status" value="1"/>
</dbReference>
<evidence type="ECO:0000256" key="3">
    <source>
        <dbReference type="ARBA" id="ARBA00049244"/>
    </source>
</evidence>
<name>A0A4R6XEX2_9GAMM</name>
<dbReference type="Gene3D" id="3.40.50.300">
    <property type="entry name" value="P-loop containing nucleotide triphosphate hydrolases"/>
    <property type="match status" value="1"/>
</dbReference>
<evidence type="ECO:0000256" key="1">
    <source>
        <dbReference type="ARBA" id="ARBA00012417"/>
    </source>
</evidence>
<proteinExistence type="predicted"/>
<dbReference type="PANTHER" id="PTHR11669:SF8">
    <property type="entry name" value="DNA POLYMERASE III SUBUNIT DELTA"/>
    <property type="match status" value="1"/>
</dbReference>
<evidence type="ECO:0000313" key="5">
    <source>
        <dbReference type="Proteomes" id="UP000295724"/>
    </source>
</evidence>
<dbReference type="InterPro" id="IPR027417">
    <property type="entry name" value="P-loop_NTPase"/>
</dbReference>
<dbReference type="Proteomes" id="UP000295724">
    <property type="component" value="Unassembled WGS sequence"/>
</dbReference>
<keyword evidence="2" id="KW-0239">DNA-directed DNA polymerase</keyword>